<gene>
    <name evidence="3" type="ORF">SAMN04488563_4458</name>
</gene>
<feature type="region of interest" description="Disordered" evidence="1">
    <location>
        <begin position="148"/>
        <end position="172"/>
    </location>
</feature>
<reference evidence="4" key="1">
    <citation type="submission" date="2016-10" db="EMBL/GenBank/DDBJ databases">
        <authorList>
            <person name="Varghese N."/>
            <person name="Submissions S."/>
        </authorList>
    </citation>
    <scope>NUCLEOTIDE SEQUENCE [LARGE SCALE GENOMIC DNA]</scope>
    <source>
        <strain evidence="4">DSM 45079</strain>
    </source>
</reference>
<organism evidence="3 4">
    <name type="scientific">Jiangella alkaliphila</name>
    <dbReference type="NCBI Taxonomy" id="419479"/>
    <lineage>
        <taxon>Bacteria</taxon>
        <taxon>Bacillati</taxon>
        <taxon>Actinomycetota</taxon>
        <taxon>Actinomycetes</taxon>
        <taxon>Jiangellales</taxon>
        <taxon>Jiangellaceae</taxon>
        <taxon>Jiangella</taxon>
    </lineage>
</organism>
<dbReference type="RefSeq" id="WP_052762742.1">
    <property type="nucleotide sequence ID" value="NZ_LBMC01000020.1"/>
</dbReference>
<dbReference type="AlphaFoldDB" id="A0A1H2KX11"/>
<evidence type="ECO:0000259" key="2">
    <source>
        <dbReference type="Pfam" id="PF01425"/>
    </source>
</evidence>
<dbReference type="InterPro" id="IPR036928">
    <property type="entry name" value="AS_sf"/>
</dbReference>
<accession>A0A1H2KX11</accession>
<dbReference type="GO" id="GO:0003824">
    <property type="term" value="F:catalytic activity"/>
    <property type="evidence" value="ECO:0007669"/>
    <property type="project" value="InterPro"/>
</dbReference>
<dbReference type="PANTHER" id="PTHR11895">
    <property type="entry name" value="TRANSAMIDASE"/>
    <property type="match status" value="1"/>
</dbReference>
<dbReference type="EMBL" id="LT629791">
    <property type="protein sequence ID" value="SDU73042.1"/>
    <property type="molecule type" value="Genomic_DNA"/>
</dbReference>
<dbReference type="Proteomes" id="UP000182977">
    <property type="component" value="Chromosome I"/>
</dbReference>
<dbReference type="InterPro" id="IPR000120">
    <property type="entry name" value="Amidase"/>
</dbReference>
<feature type="domain" description="Amidase" evidence="2">
    <location>
        <begin position="78"/>
        <end position="498"/>
    </location>
</feature>
<dbReference type="Gene3D" id="3.90.1300.10">
    <property type="entry name" value="Amidase signature (AS) domain"/>
    <property type="match status" value="1"/>
</dbReference>
<sequence>MFIVPESDELQRVARSLGFELAGHEVATYQRLVADGLEVLDDFMNLRLQEPPPPAADVRRGVPYRPDAAEDPLNAWVRKCSFGGDAAGALAGRTVSFKDTIVVAGIPSTLGSHGVDHLMPDFDSTVARRVLEAGATVVGTNAVVGGFGEVSDARRPKNPHDPTRLAGGTSSGGAVAAAAGEVDIAFGGDQGGSVRIPAAWSGAIGLKPTFGLVSHFGVVSDNDPTVDHVGPIARSVEDIAAALDVVAGYDGLDPRQGRHIPDAVDTSSTLADGVDGLTIGLLDEAFLDADPEVAAVVRSAAVVLRAAGAKIVDVSVPEHLAVTPAYAALTLDGSHAVGRAGISALGETYYPPSLAAALGRSWRMEVERYPERRLQRLLGELSARVFEGRLYARAQNVRPTFVAAYDRALVDVDVLLMPTCLTTAPVFRERPRFPANLQPAGGDGEGDGDRAMGLPGLRNTLQFNYTGHPALTIPCGRSQGLPVGMQLVGRYLEEAVLLRAGYAFQHSVRFDELIAVEAAG</sequence>
<name>A0A1H2KX11_9ACTN</name>
<dbReference type="STRING" id="419479.SAMN04488563_4458"/>
<keyword evidence="4" id="KW-1185">Reference proteome</keyword>
<dbReference type="Pfam" id="PF01425">
    <property type="entry name" value="Amidase"/>
    <property type="match status" value="1"/>
</dbReference>
<proteinExistence type="predicted"/>
<evidence type="ECO:0000256" key="1">
    <source>
        <dbReference type="SAM" id="MobiDB-lite"/>
    </source>
</evidence>
<dbReference type="OrthoDB" id="182039at2"/>
<dbReference type="InterPro" id="IPR023631">
    <property type="entry name" value="Amidase_dom"/>
</dbReference>
<dbReference type="PANTHER" id="PTHR11895:SF170">
    <property type="entry name" value="AMIDASE"/>
    <property type="match status" value="1"/>
</dbReference>
<protein>
    <submittedName>
        <fullName evidence="3">Amidase</fullName>
    </submittedName>
</protein>
<feature type="compositionally biased region" description="Basic and acidic residues" evidence="1">
    <location>
        <begin position="151"/>
        <end position="163"/>
    </location>
</feature>
<evidence type="ECO:0000313" key="3">
    <source>
        <dbReference type="EMBL" id="SDU73042.1"/>
    </source>
</evidence>
<evidence type="ECO:0000313" key="4">
    <source>
        <dbReference type="Proteomes" id="UP000182977"/>
    </source>
</evidence>
<dbReference type="SUPFAM" id="SSF75304">
    <property type="entry name" value="Amidase signature (AS) enzymes"/>
    <property type="match status" value="1"/>
</dbReference>